<dbReference type="InterPro" id="IPR000524">
    <property type="entry name" value="Tscrpt_reg_HTH_GntR"/>
</dbReference>
<dbReference type="Gene3D" id="3.40.640.10">
    <property type="entry name" value="Type I PLP-dependent aspartate aminotransferase-like (Major domain)"/>
    <property type="match status" value="1"/>
</dbReference>
<dbReference type="RefSeq" id="WP_009837899.1">
    <property type="nucleotide sequence ID" value="NZ_AAOH01000003.1"/>
</dbReference>
<dbReference type="PROSITE" id="PS50949">
    <property type="entry name" value="HTH_GNTR"/>
    <property type="match status" value="1"/>
</dbReference>
<dbReference type="InterPro" id="IPR015421">
    <property type="entry name" value="PyrdxlP-dep_Trfase_major"/>
</dbReference>
<sequence>MHPLELTLIPSSVPKYLQLAEALRVAIKSGLLQPNQKLSSAREFASALKMNRHTVMNALAELVAEGWLVSQQRSGYRVNHALPIEQSRAAAPTHAHKIHQFEFARPLPYQARLKITEYSYCFAGGLPDLVVFPYREFQRYLVKASQQTELASFHYGETDGASELKHQVSEYLRRARGIKYHANKQVMICNGSQEALFLIAKAFINPGDKVAVEVLGYPPARAAFKECGANLVAIAQDSEGICIDDFERQLKLGGIKLVYLTPLHQYPTTVTLSIVRRMQLYRLACEYGVVIIEDDYDHEFHYACQPLVPMAADDPALRVIYLSTFSKLMFAGARIGYIHAASEVIAQLCGLKQIINHKNDIVMQQAVAFWMKDGAFERHLRRMTKLYHCRLNAMVAELQHYQALGYPIEFTIPDGGMALWIKVNRSVVGVKEALAAQGLYLQSEDEFVLGKVDEPTHLRLGFAGQDEHKMKAGLKLMMCYLFDYRTIPCIHNGV</sequence>
<dbReference type="SUPFAM" id="SSF46785">
    <property type="entry name" value="Winged helix' DNA-binding domain"/>
    <property type="match status" value="1"/>
</dbReference>
<dbReference type="Proteomes" id="UP000006201">
    <property type="component" value="Unassembled WGS sequence"/>
</dbReference>
<dbReference type="CDD" id="cd00609">
    <property type="entry name" value="AAT_like"/>
    <property type="match status" value="1"/>
</dbReference>
<feature type="domain" description="HTH gntR-type" evidence="6">
    <location>
        <begin position="13"/>
        <end position="81"/>
    </location>
</feature>
<reference evidence="7 8" key="1">
    <citation type="submission" date="2006-02" db="EMBL/GenBank/DDBJ databases">
        <authorList>
            <person name="Moran M.A."/>
            <person name="Kjelleberg S."/>
            <person name="Egan S."/>
            <person name="Saunders N."/>
            <person name="Thomas T."/>
            <person name="Ferriera S."/>
            <person name="Johnson J."/>
            <person name="Kravitz S."/>
            <person name="Halpern A."/>
            <person name="Remington K."/>
            <person name="Beeson K."/>
            <person name="Tran B."/>
            <person name="Rogers Y.-H."/>
            <person name="Friedman R."/>
            <person name="Venter J.C."/>
        </authorList>
    </citation>
    <scope>NUCLEOTIDE SEQUENCE [LARGE SCALE GENOMIC DNA]</scope>
    <source>
        <strain evidence="7 8">D2</strain>
    </source>
</reference>
<keyword evidence="4" id="KW-0238">DNA-binding</keyword>
<dbReference type="CDD" id="cd07377">
    <property type="entry name" value="WHTH_GntR"/>
    <property type="match status" value="1"/>
</dbReference>
<evidence type="ECO:0000313" key="7">
    <source>
        <dbReference type="EMBL" id="EAR28637.1"/>
    </source>
</evidence>
<keyword evidence="8" id="KW-1185">Reference proteome</keyword>
<organism evidence="7 8">
    <name type="scientific">Pseudoalteromonas tunicata D2</name>
    <dbReference type="NCBI Taxonomy" id="87626"/>
    <lineage>
        <taxon>Bacteria</taxon>
        <taxon>Pseudomonadati</taxon>
        <taxon>Pseudomonadota</taxon>
        <taxon>Gammaproteobacteria</taxon>
        <taxon>Alteromonadales</taxon>
        <taxon>Pseudoalteromonadaceae</taxon>
        <taxon>Pseudoalteromonas</taxon>
    </lineage>
</organism>
<comment type="caution">
    <text evidence="7">The sequence shown here is derived from an EMBL/GenBank/DDBJ whole genome shotgun (WGS) entry which is preliminary data.</text>
</comment>
<dbReference type="Pfam" id="PF00392">
    <property type="entry name" value="GntR"/>
    <property type="match status" value="1"/>
</dbReference>
<keyword evidence="3" id="KW-0805">Transcription regulation</keyword>
<gene>
    <name evidence="7" type="ORF">PTD2_06334</name>
</gene>
<keyword evidence="2" id="KW-0663">Pyridoxal phosphate</keyword>
<evidence type="ECO:0000313" key="8">
    <source>
        <dbReference type="Proteomes" id="UP000006201"/>
    </source>
</evidence>
<dbReference type="OrthoDB" id="9808770at2"/>
<dbReference type="InterPro" id="IPR036388">
    <property type="entry name" value="WH-like_DNA-bd_sf"/>
</dbReference>
<dbReference type="STRING" id="87626.PTD2_06334"/>
<dbReference type="GO" id="GO:0003700">
    <property type="term" value="F:DNA-binding transcription factor activity"/>
    <property type="evidence" value="ECO:0007669"/>
    <property type="project" value="InterPro"/>
</dbReference>
<dbReference type="HOGENOM" id="CLU_017584_0_1_6"/>
<evidence type="ECO:0000256" key="5">
    <source>
        <dbReference type="ARBA" id="ARBA00023163"/>
    </source>
</evidence>
<dbReference type="Pfam" id="PF00155">
    <property type="entry name" value="Aminotran_1_2"/>
    <property type="match status" value="1"/>
</dbReference>
<proteinExistence type="inferred from homology"/>
<dbReference type="GO" id="GO:0030170">
    <property type="term" value="F:pyridoxal phosphate binding"/>
    <property type="evidence" value="ECO:0007669"/>
    <property type="project" value="InterPro"/>
</dbReference>
<dbReference type="InterPro" id="IPR015424">
    <property type="entry name" value="PyrdxlP-dep_Trfase"/>
</dbReference>
<dbReference type="GO" id="GO:0003677">
    <property type="term" value="F:DNA binding"/>
    <property type="evidence" value="ECO:0007669"/>
    <property type="project" value="UniProtKB-KW"/>
</dbReference>
<accession>A4C7S2</accession>
<dbReference type="EMBL" id="AAOH01000003">
    <property type="protein sequence ID" value="EAR28637.1"/>
    <property type="molecule type" value="Genomic_DNA"/>
</dbReference>
<dbReference type="InterPro" id="IPR004839">
    <property type="entry name" value="Aminotransferase_I/II_large"/>
</dbReference>
<name>A4C7S2_9GAMM</name>
<dbReference type="Gene3D" id="1.10.10.10">
    <property type="entry name" value="Winged helix-like DNA-binding domain superfamily/Winged helix DNA-binding domain"/>
    <property type="match status" value="1"/>
</dbReference>
<evidence type="ECO:0000256" key="2">
    <source>
        <dbReference type="ARBA" id="ARBA00022898"/>
    </source>
</evidence>
<evidence type="ECO:0000256" key="1">
    <source>
        <dbReference type="ARBA" id="ARBA00005384"/>
    </source>
</evidence>
<comment type="similarity">
    <text evidence="1">In the C-terminal section; belongs to the class-I pyridoxal-phosphate-dependent aminotransferase family.</text>
</comment>
<dbReference type="AlphaFoldDB" id="A4C7S2"/>
<dbReference type="eggNOG" id="COG1167">
    <property type="taxonomic scope" value="Bacteria"/>
</dbReference>
<evidence type="ECO:0000256" key="4">
    <source>
        <dbReference type="ARBA" id="ARBA00023125"/>
    </source>
</evidence>
<evidence type="ECO:0000256" key="3">
    <source>
        <dbReference type="ARBA" id="ARBA00023015"/>
    </source>
</evidence>
<dbReference type="SMART" id="SM00345">
    <property type="entry name" value="HTH_GNTR"/>
    <property type="match status" value="1"/>
</dbReference>
<dbReference type="PANTHER" id="PTHR46577">
    <property type="entry name" value="HTH-TYPE TRANSCRIPTIONAL REGULATORY PROTEIN GABR"/>
    <property type="match status" value="1"/>
</dbReference>
<keyword evidence="5" id="KW-0804">Transcription</keyword>
<evidence type="ECO:0000259" key="6">
    <source>
        <dbReference type="PROSITE" id="PS50949"/>
    </source>
</evidence>
<dbReference type="SUPFAM" id="SSF53383">
    <property type="entry name" value="PLP-dependent transferases"/>
    <property type="match status" value="1"/>
</dbReference>
<protein>
    <submittedName>
        <fullName evidence="7">Transcriptional regulator, GntR family protein</fullName>
    </submittedName>
</protein>
<dbReference type="InterPro" id="IPR036390">
    <property type="entry name" value="WH_DNA-bd_sf"/>
</dbReference>
<dbReference type="InterPro" id="IPR051446">
    <property type="entry name" value="HTH_trans_reg/aminotransferase"/>
</dbReference>
<dbReference type="PANTHER" id="PTHR46577:SF1">
    <property type="entry name" value="HTH-TYPE TRANSCRIPTIONAL REGULATORY PROTEIN GABR"/>
    <property type="match status" value="1"/>
</dbReference>